<dbReference type="GeneID" id="32691173"/>
<proteinExistence type="predicted"/>
<feature type="transmembrane region" description="Helical" evidence="6">
    <location>
        <begin position="50"/>
        <end position="71"/>
    </location>
</feature>
<comment type="subcellular location">
    <subcellularLocation>
        <location evidence="1">Cell membrane</location>
        <topology evidence="1">Multi-pass membrane protein</topology>
    </subcellularLocation>
</comment>
<evidence type="ECO:0000313" key="7">
    <source>
        <dbReference type="EMBL" id="GAB44132.1"/>
    </source>
</evidence>
<dbReference type="InterPro" id="IPR050833">
    <property type="entry name" value="Poly_Biosynth_Transport"/>
</dbReference>
<protein>
    <recommendedName>
        <fullName evidence="9">Polysaccharide biosynthesis protein</fullName>
    </recommendedName>
</protein>
<evidence type="ECO:0008006" key="9">
    <source>
        <dbReference type="Google" id="ProtNLM"/>
    </source>
</evidence>
<reference evidence="7 8" key="1">
    <citation type="submission" date="2012-02" db="EMBL/GenBank/DDBJ databases">
        <title>Whole genome shotgun sequence of Gordonia terrae NBRC 100016.</title>
        <authorList>
            <person name="Takarada H."/>
            <person name="Hosoyama A."/>
            <person name="Tsuchikane K."/>
            <person name="Katsumata H."/>
            <person name="Yamazaki S."/>
            <person name="Fujita N."/>
        </authorList>
    </citation>
    <scope>NUCLEOTIDE SEQUENCE [LARGE SCALE GENOMIC DNA]</scope>
    <source>
        <strain evidence="7 8">NBRC 100016</strain>
    </source>
</reference>
<dbReference type="EMBL" id="BAFD01000060">
    <property type="protein sequence ID" value="GAB44132.1"/>
    <property type="molecule type" value="Genomic_DNA"/>
</dbReference>
<feature type="transmembrane region" description="Helical" evidence="6">
    <location>
        <begin position="256"/>
        <end position="284"/>
    </location>
</feature>
<dbReference type="Proteomes" id="UP000004881">
    <property type="component" value="Unassembled WGS sequence"/>
</dbReference>
<keyword evidence="8" id="KW-1185">Reference proteome</keyword>
<feature type="transmembrane region" description="Helical" evidence="6">
    <location>
        <begin position="177"/>
        <end position="197"/>
    </location>
</feature>
<evidence type="ECO:0000256" key="5">
    <source>
        <dbReference type="ARBA" id="ARBA00023136"/>
    </source>
</evidence>
<feature type="transmembrane region" description="Helical" evidence="6">
    <location>
        <begin position="364"/>
        <end position="384"/>
    </location>
</feature>
<sequence length="428" mass="44135">MSVASKPAVLGSRALTLDSVAVVATFFVTAGAGMLFWVVAARVIPPHELGIQTALISLVTAIGTVTAYGVGSAFKAMLSTPDCPRGARLVEGLSITVGAACVLGVIGGLVADDLVTDRVQSVLLVSVGSVVMALFVSKDSALIGLHATRWLPVVNVMSVSLKVVLVCALAGVVSIAAVWATIVPAALSALAVFVLLVPRILRRRETRPDRDRVAASDSTRLRTFALRDGIASTTSFGLILALPFLTTSVAGPVPGATLALALAVAQVLDFVPDGIGAALTAHLAREPMGLTGQIRRIWTISQCLVAAGAALLVAASPLIGKIFGAAYSSPEFSATLCLLAIASVLRVPYSIWMSVLRAAMDSKTILRSNAAVFAVTFPITLALAGIWDSAGAALGLVISSLLLSAVGIRDLRRRWLTTGQTLGRNDIG</sequence>
<evidence type="ECO:0000256" key="3">
    <source>
        <dbReference type="ARBA" id="ARBA00022692"/>
    </source>
</evidence>
<gene>
    <name evidence="7" type="ORF">GOTRE_060_00390</name>
</gene>
<feature type="transmembrane region" description="Helical" evidence="6">
    <location>
        <begin position="296"/>
        <end position="320"/>
    </location>
</feature>
<feature type="transmembrane region" description="Helical" evidence="6">
    <location>
        <begin position="122"/>
        <end position="138"/>
    </location>
</feature>
<evidence type="ECO:0000256" key="2">
    <source>
        <dbReference type="ARBA" id="ARBA00022475"/>
    </source>
</evidence>
<evidence type="ECO:0000256" key="4">
    <source>
        <dbReference type="ARBA" id="ARBA00022989"/>
    </source>
</evidence>
<dbReference type="PANTHER" id="PTHR30250:SF11">
    <property type="entry name" value="O-ANTIGEN TRANSPORTER-RELATED"/>
    <property type="match status" value="1"/>
</dbReference>
<evidence type="ECO:0000256" key="6">
    <source>
        <dbReference type="SAM" id="Phobius"/>
    </source>
</evidence>
<feature type="transmembrane region" description="Helical" evidence="6">
    <location>
        <begin position="230"/>
        <end position="250"/>
    </location>
</feature>
<feature type="transmembrane region" description="Helical" evidence="6">
    <location>
        <begin position="92"/>
        <end position="110"/>
    </location>
</feature>
<keyword evidence="2" id="KW-1003">Cell membrane</keyword>
<feature type="transmembrane region" description="Helical" evidence="6">
    <location>
        <begin position="390"/>
        <end position="408"/>
    </location>
</feature>
<evidence type="ECO:0000313" key="8">
    <source>
        <dbReference type="Proteomes" id="UP000004881"/>
    </source>
</evidence>
<keyword evidence="5 6" id="KW-0472">Membrane</keyword>
<feature type="transmembrane region" description="Helical" evidence="6">
    <location>
        <begin position="150"/>
        <end position="171"/>
    </location>
</feature>
<organism evidence="7 8">
    <name type="scientific">Gordonia terrae NBRC 100016</name>
    <dbReference type="NCBI Taxonomy" id="1089454"/>
    <lineage>
        <taxon>Bacteria</taxon>
        <taxon>Bacillati</taxon>
        <taxon>Actinomycetota</taxon>
        <taxon>Actinomycetes</taxon>
        <taxon>Mycobacteriales</taxon>
        <taxon>Gordoniaceae</taxon>
        <taxon>Gordonia</taxon>
    </lineage>
</organism>
<feature type="transmembrane region" description="Helical" evidence="6">
    <location>
        <begin position="332"/>
        <end position="352"/>
    </location>
</feature>
<comment type="caution">
    <text evidence="7">The sequence shown here is derived from an EMBL/GenBank/DDBJ whole genome shotgun (WGS) entry which is preliminary data.</text>
</comment>
<evidence type="ECO:0000256" key="1">
    <source>
        <dbReference type="ARBA" id="ARBA00004651"/>
    </source>
</evidence>
<name>A0ABQ0HE07_9ACTN</name>
<dbReference type="RefSeq" id="WP_004020987.1">
    <property type="nucleotide sequence ID" value="NZ_BAFD01000060.1"/>
</dbReference>
<keyword evidence="3 6" id="KW-0812">Transmembrane</keyword>
<accession>A0ABQ0HE07</accession>
<keyword evidence="4 6" id="KW-1133">Transmembrane helix</keyword>
<dbReference type="PANTHER" id="PTHR30250">
    <property type="entry name" value="PST FAMILY PREDICTED COLANIC ACID TRANSPORTER"/>
    <property type="match status" value="1"/>
</dbReference>
<feature type="transmembrane region" description="Helical" evidence="6">
    <location>
        <begin position="20"/>
        <end position="44"/>
    </location>
</feature>